<dbReference type="InterPro" id="IPR044068">
    <property type="entry name" value="CB"/>
</dbReference>
<proteinExistence type="inferred from homology"/>
<evidence type="ECO:0000313" key="8">
    <source>
        <dbReference type="Proteomes" id="UP000199147"/>
    </source>
</evidence>
<dbReference type="GO" id="GO:0006310">
    <property type="term" value="P:DNA recombination"/>
    <property type="evidence" value="ECO:0007669"/>
    <property type="project" value="UniProtKB-KW"/>
</dbReference>
<evidence type="ECO:0000259" key="6">
    <source>
        <dbReference type="PROSITE" id="PS51900"/>
    </source>
</evidence>
<dbReference type="InterPro" id="IPR010998">
    <property type="entry name" value="Integrase_recombinase_N"/>
</dbReference>
<dbReference type="InterPro" id="IPR050090">
    <property type="entry name" value="Tyrosine_recombinase_XerCD"/>
</dbReference>
<gene>
    <name evidence="7" type="ORF">BN2156_04872</name>
</gene>
<keyword evidence="3" id="KW-0233">DNA recombination</keyword>
<dbReference type="CDD" id="cd01189">
    <property type="entry name" value="INT_ICEBs1_C_like"/>
    <property type="match status" value="1"/>
</dbReference>
<dbReference type="PROSITE" id="PS51900">
    <property type="entry name" value="CB"/>
    <property type="match status" value="1"/>
</dbReference>
<evidence type="ECO:0000256" key="3">
    <source>
        <dbReference type="ARBA" id="ARBA00023172"/>
    </source>
</evidence>
<dbReference type="PROSITE" id="PS51898">
    <property type="entry name" value="TYR_RECOMBINASE"/>
    <property type="match status" value="1"/>
</dbReference>
<dbReference type="SUPFAM" id="SSF56349">
    <property type="entry name" value="DNA breaking-rejoining enzymes"/>
    <property type="match status" value="1"/>
</dbReference>
<dbReference type="GO" id="GO:0015074">
    <property type="term" value="P:DNA integration"/>
    <property type="evidence" value="ECO:0007669"/>
    <property type="project" value="InterPro"/>
</dbReference>
<dbReference type="AlphaFoldDB" id="A0A0H5RV10"/>
<evidence type="ECO:0000259" key="5">
    <source>
        <dbReference type="PROSITE" id="PS51898"/>
    </source>
</evidence>
<reference evidence="8" key="1">
    <citation type="submission" date="2015-07" db="EMBL/GenBank/DDBJ databases">
        <authorList>
            <person name="Urmite Genomes"/>
        </authorList>
    </citation>
    <scope>NUCLEOTIDE SEQUENCE [LARGE SCALE GENOMIC DNA]</scope>
    <source>
        <strain evidence="8">type strain: ATCC 49404</strain>
    </source>
</reference>
<organism evidence="7 8">
    <name type="scientific">Mycolicibacterium neworleansense</name>
    <dbReference type="NCBI Taxonomy" id="146018"/>
    <lineage>
        <taxon>Bacteria</taxon>
        <taxon>Bacillati</taxon>
        <taxon>Actinomycetota</taxon>
        <taxon>Actinomycetes</taxon>
        <taxon>Mycobacteriales</taxon>
        <taxon>Mycobacteriaceae</taxon>
        <taxon>Mycolicibacterium</taxon>
    </lineage>
</organism>
<dbReference type="Pfam" id="PF00589">
    <property type="entry name" value="Phage_integrase"/>
    <property type="match status" value="1"/>
</dbReference>
<name>A0A0H5RV10_9MYCO</name>
<dbReference type="InterPro" id="IPR011010">
    <property type="entry name" value="DNA_brk_join_enz"/>
</dbReference>
<feature type="domain" description="Tyr recombinase" evidence="5">
    <location>
        <begin position="210"/>
        <end position="418"/>
    </location>
</feature>
<dbReference type="Proteomes" id="UP000199147">
    <property type="component" value="Unassembled WGS sequence"/>
</dbReference>
<accession>A0A0H5RV10</accession>
<protein>
    <submittedName>
        <fullName evidence="7">Phage integrase family protein</fullName>
    </submittedName>
</protein>
<dbReference type="PANTHER" id="PTHR30349">
    <property type="entry name" value="PHAGE INTEGRASE-RELATED"/>
    <property type="match status" value="1"/>
</dbReference>
<dbReference type="STRING" id="146018.BN2156_04872"/>
<dbReference type="Gene3D" id="1.10.150.130">
    <property type="match status" value="1"/>
</dbReference>
<dbReference type="EMBL" id="CWKH01000002">
    <property type="protein sequence ID" value="CRZ17975.1"/>
    <property type="molecule type" value="Genomic_DNA"/>
</dbReference>
<dbReference type="InterPro" id="IPR013762">
    <property type="entry name" value="Integrase-like_cat_sf"/>
</dbReference>
<dbReference type="Pfam" id="PF22022">
    <property type="entry name" value="Phage_int_M"/>
    <property type="match status" value="1"/>
</dbReference>
<dbReference type="Gene3D" id="1.10.443.10">
    <property type="entry name" value="Intergrase catalytic core"/>
    <property type="match status" value="1"/>
</dbReference>
<dbReference type="GO" id="GO:0003677">
    <property type="term" value="F:DNA binding"/>
    <property type="evidence" value="ECO:0007669"/>
    <property type="project" value="UniProtKB-UniRule"/>
</dbReference>
<feature type="domain" description="Core-binding (CB)" evidence="6">
    <location>
        <begin position="98"/>
        <end position="185"/>
    </location>
</feature>
<evidence type="ECO:0000256" key="4">
    <source>
        <dbReference type="PROSITE-ProRule" id="PRU01248"/>
    </source>
</evidence>
<comment type="similarity">
    <text evidence="1">Belongs to the 'phage' integrase family.</text>
</comment>
<keyword evidence="8" id="KW-1185">Reference proteome</keyword>
<keyword evidence="2 4" id="KW-0238">DNA-binding</keyword>
<dbReference type="InterPro" id="IPR053876">
    <property type="entry name" value="Phage_int_M"/>
</dbReference>
<dbReference type="PANTHER" id="PTHR30349:SF64">
    <property type="entry name" value="PROPHAGE INTEGRASE INTD-RELATED"/>
    <property type="match status" value="1"/>
</dbReference>
<evidence type="ECO:0000313" key="7">
    <source>
        <dbReference type="EMBL" id="CRZ17975.1"/>
    </source>
</evidence>
<evidence type="ECO:0000256" key="1">
    <source>
        <dbReference type="ARBA" id="ARBA00008857"/>
    </source>
</evidence>
<dbReference type="InterPro" id="IPR002104">
    <property type="entry name" value="Integrase_catalytic"/>
</dbReference>
<evidence type="ECO:0000256" key="2">
    <source>
        <dbReference type="ARBA" id="ARBA00023125"/>
    </source>
</evidence>
<sequence>MPNGFLAVQYCGMSVKRNARAGIDDRWTKRVKGDDGVMRTEKSALHGRGKRWRVRWVDSTGQEHTKVYERKPDAQAFLNTLTAQVVRGEYVDPKKAGETFGSVAEDWFTTKAHRKPKTLAGYRGLLDTLILPRWGQVPLKNIDPQSLLKWIGSLSVDGSQDDKPLSASRIRQAHQLMHAVLKYAQRSGMVAKNVAAEIERKYDMPTEGERQQHALTHSQLLGLVSHMEKYALLTLVLGYTGIRFGEAVALRRENVKGGKLIVAESGTRVTGQGVVVTKTKTGKTREVVVPPPVWKELEPALPAQPWALVFPSEGRASKEHDGYLTNHGYRHYFDKAVQAMQAEATAARAREIAETGTATTPEFPTCTPHDLRHTCASLLISTGANVKVIQRQLGHATAAMTLERYGHLYDADLTSAANALGEAIQATTAVPLRYIGGMKKVRAS</sequence>